<dbReference type="RefSeq" id="WP_128810931.1">
    <property type="nucleotide sequence ID" value="NZ_CP032093.1"/>
</dbReference>
<reference evidence="5 6" key="1">
    <citation type="submission" date="2018-08" db="EMBL/GenBank/DDBJ databases">
        <title>Genomic taxonomy of the Vibrionaceae family.</title>
        <authorList>
            <person name="Gomez-Gil B."/>
            <person name="Tanaka M."/>
            <person name="Sawabe T."/>
            <person name="Enciso-Ibarra K."/>
        </authorList>
    </citation>
    <scope>NUCLEOTIDE SEQUENCE [LARGE SCALE GENOMIC DNA]</scope>
    <source>
        <strain evidence="5 6">CAIM 1831</strain>
    </source>
</reference>
<sequence>MPHDYLVLCLFLIIYHHIGYPLLLKYLAKKNDGNEHSLTQQNSADYPSVTVIIPAYNEEQWIADKLRNCAMIDYPRSRLTIKLYCDGCSDNTAEIARQTIQEAICSDTLFEIIEYSQNRGKVNILNTAMHSVTTDLTVLTDTSALISIDALQIAKSHFENEKVGVVNGQYVIFNAATEGEDAYWHYQNKIKKAEAHLATTMGSHGAFYILRTCLFEPLDSATINDDFILPMQIVKKGYFSAYDANVVATELEPTTFKNDFSRRVRISAGNMQQIITLSALFNPKFKTIAFAFASGKGLRLLTPYLMIGVFICSFLLRDFPIFEWILIAQLQLYAVVIITTVFGKLIRFKPLQWLNYLLIGHTANFIGGIKYLLIKRLMAHSK</sequence>
<organism evidence="5 6">
    <name type="scientific">Vibrio alfacsensis</name>
    <dbReference type="NCBI Taxonomy" id="1074311"/>
    <lineage>
        <taxon>Bacteria</taxon>
        <taxon>Pseudomonadati</taxon>
        <taxon>Pseudomonadota</taxon>
        <taxon>Gammaproteobacteria</taxon>
        <taxon>Vibrionales</taxon>
        <taxon>Vibrionaceae</taxon>
        <taxon>Vibrio</taxon>
    </lineage>
</organism>
<dbReference type="SUPFAM" id="SSF53448">
    <property type="entry name" value="Nucleotide-diphospho-sugar transferases"/>
    <property type="match status" value="1"/>
</dbReference>
<keyword evidence="4" id="KW-0812">Transmembrane</keyword>
<dbReference type="Pfam" id="PF13641">
    <property type="entry name" value="Glyco_tranf_2_3"/>
    <property type="match status" value="1"/>
</dbReference>
<dbReference type="CDD" id="cd06439">
    <property type="entry name" value="CESA_like_1"/>
    <property type="match status" value="1"/>
</dbReference>
<dbReference type="EMBL" id="CP032093">
    <property type="protein sequence ID" value="AXY01106.1"/>
    <property type="molecule type" value="Genomic_DNA"/>
</dbReference>
<protein>
    <submittedName>
        <fullName evidence="5">Glycosyltransferase family 2 protein</fullName>
    </submittedName>
</protein>
<dbReference type="InterPro" id="IPR029044">
    <property type="entry name" value="Nucleotide-diphossugar_trans"/>
</dbReference>
<evidence type="ECO:0000256" key="1">
    <source>
        <dbReference type="ARBA" id="ARBA00006739"/>
    </source>
</evidence>
<evidence type="ECO:0000256" key="3">
    <source>
        <dbReference type="ARBA" id="ARBA00022679"/>
    </source>
</evidence>
<evidence type="ECO:0000313" key="5">
    <source>
        <dbReference type="EMBL" id="AXY01106.1"/>
    </source>
</evidence>
<keyword evidence="6" id="KW-1185">Reference proteome</keyword>
<proteinExistence type="inferred from homology"/>
<evidence type="ECO:0000313" key="6">
    <source>
        <dbReference type="Proteomes" id="UP000262832"/>
    </source>
</evidence>
<accession>A0ABN5PG21</accession>
<feature type="transmembrane region" description="Helical" evidence="4">
    <location>
        <begin position="6"/>
        <end position="28"/>
    </location>
</feature>
<keyword evidence="3" id="KW-0808">Transferase</keyword>
<name>A0ABN5PG21_9VIBR</name>
<dbReference type="PANTHER" id="PTHR43630:SF1">
    <property type="entry name" value="POLY-BETA-1,6-N-ACETYL-D-GLUCOSAMINE SYNTHASE"/>
    <property type="match status" value="1"/>
</dbReference>
<evidence type="ECO:0000256" key="2">
    <source>
        <dbReference type="ARBA" id="ARBA00022676"/>
    </source>
</evidence>
<evidence type="ECO:0000256" key="4">
    <source>
        <dbReference type="SAM" id="Phobius"/>
    </source>
</evidence>
<feature type="transmembrane region" description="Helical" evidence="4">
    <location>
        <begin position="322"/>
        <end position="342"/>
    </location>
</feature>
<feature type="transmembrane region" description="Helical" evidence="4">
    <location>
        <begin position="298"/>
        <end position="316"/>
    </location>
</feature>
<dbReference type="PANTHER" id="PTHR43630">
    <property type="entry name" value="POLY-BETA-1,6-N-ACETYL-D-GLUCOSAMINE SYNTHASE"/>
    <property type="match status" value="1"/>
</dbReference>
<keyword evidence="2" id="KW-0328">Glycosyltransferase</keyword>
<feature type="transmembrane region" description="Helical" evidence="4">
    <location>
        <begin position="354"/>
        <end position="374"/>
    </location>
</feature>
<keyword evidence="4" id="KW-1133">Transmembrane helix</keyword>
<gene>
    <name evidence="5" type="ORF">D1115_07650</name>
</gene>
<comment type="similarity">
    <text evidence="1">Belongs to the glycosyltransferase 2 family.</text>
</comment>
<dbReference type="Gene3D" id="3.90.550.10">
    <property type="entry name" value="Spore Coat Polysaccharide Biosynthesis Protein SpsA, Chain A"/>
    <property type="match status" value="1"/>
</dbReference>
<dbReference type="Proteomes" id="UP000262832">
    <property type="component" value="Chromosome I"/>
</dbReference>
<keyword evidence="4" id="KW-0472">Membrane</keyword>